<dbReference type="RefSeq" id="WP_017747377.1">
    <property type="nucleotide sequence ID" value="NZ_KQ976354.1"/>
</dbReference>
<evidence type="ECO:0000313" key="2">
    <source>
        <dbReference type="Proteomes" id="UP000076925"/>
    </source>
</evidence>
<dbReference type="EMBL" id="ANNX02000035">
    <property type="protein sequence ID" value="KYC39411.1"/>
    <property type="molecule type" value="Genomic_DNA"/>
</dbReference>
<reference evidence="1 2" key="1">
    <citation type="journal article" date="2013" name="Genome Biol. Evol.">
        <title>Genomes of Stigonematalean cyanobacteria (subsection V) and the evolution of oxygenic photosynthesis from prokaryotes to plastids.</title>
        <authorList>
            <person name="Dagan T."/>
            <person name="Roettger M."/>
            <person name="Stucken K."/>
            <person name="Landan G."/>
            <person name="Koch R."/>
            <person name="Major P."/>
            <person name="Gould S.B."/>
            <person name="Goremykin V.V."/>
            <person name="Rippka R."/>
            <person name="Tandeau de Marsac N."/>
            <person name="Gugger M."/>
            <person name="Lockhart P.J."/>
            <person name="Allen J.F."/>
            <person name="Brune I."/>
            <person name="Maus I."/>
            <person name="Puhler A."/>
            <person name="Martin W.F."/>
        </authorList>
    </citation>
    <scope>NUCLEOTIDE SEQUENCE [LARGE SCALE GENOMIC DNA]</scope>
    <source>
        <strain evidence="1 2">PCC 7110</strain>
    </source>
</reference>
<evidence type="ECO:0000313" key="1">
    <source>
        <dbReference type="EMBL" id="KYC39411.1"/>
    </source>
</evidence>
<dbReference type="Proteomes" id="UP000076925">
    <property type="component" value="Unassembled WGS sequence"/>
</dbReference>
<accession>A0A139X3X5</accession>
<protein>
    <submittedName>
        <fullName evidence="1">Uncharacterized protein</fullName>
    </submittedName>
</protein>
<keyword evidence="2" id="KW-1185">Reference proteome</keyword>
<sequence length="80" mass="8945">MSKNKILAVFTNSLVAAQTVLKNRVRRELESDKLHAFHSHPVLNTTTEPVEPIAGHWLLVTGYWSLVTGHWSLIIAKASN</sequence>
<dbReference type="AlphaFoldDB" id="A0A139X3X5"/>
<organism evidence="1 2">
    <name type="scientific">Scytonema hofmannii PCC 7110</name>
    <dbReference type="NCBI Taxonomy" id="128403"/>
    <lineage>
        <taxon>Bacteria</taxon>
        <taxon>Bacillati</taxon>
        <taxon>Cyanobacteriota</taxon>
        <taxon>Cyanophyceae</taxon>
        <taxon>Nostocales</taxon>
        <taxon>Scytonemataceae</taxon>
        <taxon>Scytonema</taxon>
    </lineage>
</organism>
<name>A0A139X3X5_9CYAN</name>
<proteinExistence type="predicted"/>
<gene>
    <name evidence="1" type="ORF">WA1_32305</name>
</gene>
<comment type="caution">
    <text evidence="1">The sequence shown here is derived from an EMBL/GenBank/DDBJ whole genome shotgun (WGS) entry which is preliminary data.</text>
</comment>